<reference evidence="9" key="1">
    <citation type="submission" date="2018-06" db="EMBL/GenBank/DDBJ databases">
        <authorList>
            <person name="Zhirakovskaya E."/>
        </authorList>
    </citation>
    <scope>NUCLEOTIDE SEQUENCE</scope>
</reference>
<accession>A0A3B0TXU0</accession>
<evidence type="ECO:0000259" key="8">
    <source>
        <dbReference type="PROSITE" id="PS50928"/>
    </source>
</evidence>
<keyword evidence="7" id="KW-0472">Membrane</keyword>
<dbReference type="NCBIfam" id="NF006939">
    <property type="entry name" value="PRK09421.1"/>
    <property type="match status" value="1"/>
</dbReference>
<evidence type="ECO:0000256" key="6">
    <source>
        <dbReference type="ARBA" id="ARBA00022989"/>
    </source>
</evidence>
<dbReference type="CDD" id="cd06261">
    <property type="entry name" value="TM_PBP2"/>
    <property type="match status" value="1"/>
</dbReference>
<dbReference type="SUPFAM" id="SSF161098">
    <property type="entry name" value="MetI-like"/>
    <property type="match status" value="1"/>
</dbReference>
<dbReference type="InterPro" id="IPR000515">
    <property type="entry name" value="MetI-like"/>
</dbReference>
<evidence type="ECO:0000256" key="2">
    <source>
        <dbReference type="ARBA" id="ARBA00022448"/>
    </source>
</evidence>
<gene>
    <name evidence="9" type="ORF">MNBD_ALPHA12-1997</name>
</gene>
<evidence type="ECO:0000256" key="4">
    <source>
        <dbReference type="ARBA" id="ARBA00022505"/>
    </source>
</evidence>
<comment type="subcellular location">
    <subcellularLocation>
        <location evidence="1">Cell membrane</location>
        <topology evidence="1">Multi-pass membrane protein</topology>
    </subcellularLocation>
</comment>
<dbReference type="Pfam" id="PF00528">
    <property type="entry name" value="BPD_transp_1"/>
    <property type="match status" value="1"/>
</dbReference>
<evidence type="ECO:0000256" key="5">
    <source>
        <dbReference type="ARBA" id="ARBA00022692"/>
    </source>
</evidence>
<keyword evidence="2" id="KW-0813">Transport</keyword>
<dbReference type="PROSITE" id="PS50928">
    <property type="entry name" value="ABC_TM1"/>
    <property type="match status" value="1"/>
</dbReference>
<organism evidence="9">
    <name type="scientific">hydrothermal vent metagenome</name>
    <dbReference type="NCBI Taxonomy" id="652676"/>
    <lineage>
        <taxon>unclassified sequences</taxon>
        <taxon>metagenomes</taxon>
        <taxon>ecological metagenomes</taxon>
    </lineage>
</organism>
<dbReference type="GO" id="GO:0005886">
    <property type="term" value="C:plasma membrane"/>
    <property type="evidence" value="ECO:0007669"/>
    <property type="project" value="UniProtKB-SubCell"/>
</dbReference>
<keyword evidence="5" id="KW-0812">Transmembrane</keyword>
<dbReference type="PANTHER" id="PTHR30183:SF3">
    <property type="entry name" value="MOLYBDENUM TRANSPORT SYSTEM PERMEASE PROTEIN MODB"/>
    <property type="match status" value="1"/>
</dbReference>
<name>A0A3B0TXU0_9ZZZZ</name>
<dbReference type="PANTHER" id="PTHR30183">
    <property type="entry name" value="MOLYBDENUM TRANSPORT SYSTEM PERMEASE PROTEIN MODB"/>
    <property type="match status" value="1"/>
</dbReference>
<dbReference type="Gene3D" id="1.10.3720.10">
    <property type="entry name" value="MetI-like"/>
    <property type="match status" value="1"/>
</dbReference>
<dbReference type="GO" id="GO:0015098">
    <property type="term" value="F:molybdate ion transmembrane transporter activity"/>
    <property type="evidence" value="ECO:0007669"/>
    <property type="project" value="InterPro"/>
</dbReference>
<evidence type="ECO:0000256" key="1">
    <source>
        <dbReference type="ARBA" id="ARBA00004651"/>
    </source>
</evidence>
<proteinExistence type="predicted"/>
<feature type="domain" description="ABC transmembrane type-1" evidence="8">
    <location>
        <begin position="8"/>
        <end position="215"/>
    </location>
</feature>
<dbReference type="NCBIfam" id="TIGR02141">
    <property type="entry name" value="modB_ABC"/>
    <property type="match status" value="1"/>
</dbReference>
<protein>
    <submittedName>
        <fullName evidence="9">Molybdenum ABC transporter permease protein ModB</fullName>
    </submittedName>
</protein>
<evidence type="ECO:0000313" key="9">
    <source>
        <dbReference type="EMBL" id="VAW22828.1"/>
    </source>
</evidence>
<dbReference type="InterPro" id="IPR011867">
    <property type="entry name" value="ModB_ABC"/>
</dbReference>
<keyword evidence="6" id="KW-1133">Transmembrane helix</keyword>
<keyword evidence="4" id="KW-0500">Molybdenum</keyword>
<evidence type="ECO:0000256" key="3">
    <source>
        <dbReference type="ARBA" id="ARBA00022475"/>
    </source>
</evidence>
<dbReference type="InterPro" id="IPR035906">
    <property type="entry name" value="MetI-like_sf"/>
</dbReference>
<sequence>MVDFAGVALLSLKIATVGVAFTAPVAFFLAYLLARTRFFGRTLLSALVMLPLVMPPVVTGLVLLDIFGPRGLVGAWLGQFGIVLGFRWSGAALAAGLVALPLIVRPMRLALEAVDPKLHEALAVAGLGRWRRLVVLDLPMAIPGIIAGLVLGFAKAMGEFGATITFVANIPGETRTLSLAIYSALQTPGTGQMVFVLSAISIAISLVAVMASEILVEQMAARMGRGQASLA</sequence>
<dbReference type="AlphaFoldDB" id="A0A3B0TXU0"/>
<keyword evidence="3" id="KW-1003">Cell membrane</keyword>
<evidence type="ECO:0000256" key="7">
    <source>
        <dbReference type="ARBA" id="ARBA00023136"/>
    </source>
</evidence>
<dbReference type="EMBL" id="UOEO01000215">
    <property type="protein sequence ID" value="VAW22828.1"/>
    <property type="molecule type" value="Genomic_DNA"/>
</dbReference>